<dbReference type="PANTHER" id="PTHR28251:SF1">
    <property type="entry name" value="V-TYPE ATPASE ASSEMBLY FACTOR PKR1"/>
    <property type="match status" value="1"/>
</dbReference>
<evidence type="ECO:0000256" key="1">
    <source>
        <dbReference type="SAM" id="Phobius"/>
    </source>
</evidence>
<gene>
    <name evidence="2" type="ORF">MCUN1_000079</name>
</gene>
<dbReference type="GO" id="GO:0005789">
    <property type="term" value="C:endoplasmic reticulum membrane"/>
    <property type="evidence" value="ECO:0007669"/>
    <property type="project" value="TreeGrafter"/>
</dbReference>
<protein>
    <submittedName>
        <fullName evidence="2">Uncharacterized protein</fullName>
    </submittedName>
</protein>
<keyword evidence="3" id="KW-1185">Reference proteome</keyword>
<evidence type="ECO:0000313" key="3">
    <source>
        <dbReference type="Proteomes" id="UP001219933"/>
    </source>
</evidence>
<name>A0AAF0ER13_9BASI</name>
<dbReference type="AlphaFoldDB" id="A0AAF0ER13"/>
<dbReference type="Pfam" id="PF08636">
    <property type="entry name" value="Pkr1"/>
    <property type="match status" value="1"/>
</dbReference>
<dbReference type="GO" id="GO:0070072">
    <property type="term" value="P:vacuolar proton-transporting V-type ATPase complex assembly"/>
    <property type="evidence" value="ECO:0007669"/>
    <property type="project" value="InterPro"/>
</dbReference>
<dbReference type="InterPro" id="IPR013945">
    <property type="entry name" value="Pkr1"/>
</dbReference>
<keyword evidence="1" id="KW-1133">Transmembrane helix</keyword>
<evidence type="ECO:0000313" key="2">
    <source>
        <dbReference type="EMBL" id="WFD33266.1"/>
    </source>
</evidence>
<keyword evidence="1" id="KW-0812">Transmembrane</keyword>
<feature type="transmembrane region" description="Helical" evidence="1">
    <location>
        <begin position="48"/>
        <end position="67"/>
    </location>
</feature>
<proteinExistence type="predicted"/>
<feature type="transmembrane region" description="Helical" evidence="1">
    <location>
        <begin position="24"/>
        <end position="42"/>
    </location>
</feature>
<organism evidence="2 3">
    <name type="scientific">Malassezia cuniculi</name>
    <dbReference type="NCBI Taxonomy" id="948313"/>
    <lineage>
        <taxon>Eukaryota</taxon>
        <taxon>Fungi</taxon>
        <taxon>Dikarya</taxon>
        <taxon>Basidiomycota</taxon>
        <taxon>Ustilaginomycotina</taxon>
        <taxon>Malasseziomycetes</taxon>
        <taxon>Malasseziales</taxon>
        <taxon>Malasseziaceae</taxon>
        <taxon>Malassezia</taxon>
    </lineage>
</organism>
<accession>A0AAF0ER13</accession>
<sequence>MSGMLQGVWDSVFEGGVNSPTHQLMNWSFYGLFITLAVLIFISGGNPHVIALLLLSIGLFLSINWFISELRKEDARKEK</sequence>
<dbReference type="EMBL" id="CP119877">
    <property type="protein sequence ID" value="WFD33266.1"/>
    <property type="molecule type" value="Genomic_DNA"/>
</dbReference>
<dbReference type="PANTHER" id="PTHR28251">
    <property type="entry name" value="V-TYPE ATPASE ASSEMBLY FACTOR PKR1"/>
    <property type="match status" value="1"/>
</dbReference>
<dbReference type="Proteomes" id="UP001219933">
    <property type="component" value="Chromosome 1"/>
</dbReference>
<reference evidence="2" key="1">
    <citation type="submission" date="2023-03" db="EMBL/GenBank/DDBJ databases">
        <title>Mating type loci evolution in Malassezia.</title>
        <authorList>
            <person name="Coelho M.A."/>
        </authorList>
    </citation>
    <scope>NUCLEOTIDE SEQUENCE</scope>
    <source>
        <strain evidence="2">CBS 11721</strain>
    </source>
</reference>
<keyword evidence="1" id="KW-0472">Membrane</keyword>